<dbReference type="SUPFAM" id="SSF53335">
    <property type="entry name" value="S-adenosyl-L-methionine-dependent methyltransferases"/>
    <property type="match status" value="1"/>
</dbReference>
<keyword evidence="3" id="KW-1185">Reference proteome</keyword>
<dbReference type="InterPro" id="IPR011639">
    <property type="entry name" value="MethylTrfase_TaqI-like_dom"/>
</dbReference>
<dbReference type="InterPro" id="IPR029063">
    <property type="entry name" value="SAM-dependent_MTases_sf"/>
</dbReference>
<dbReference type="EMBL" id="BIMW01000180">
    <property type="protein sequence ID" value="GCE96320.1"/>
    <property type="molecule type" value="Genomic_DNA"/>
</dbReference>
<gene>
    <name evidence="2" type="ORF">NIES46_43890</name>
</gene>
<proteinExistence type="predicted"/>
<accession>A0A5M3TE27</accession>
<feature type="domain" description="Type II methyltransferase M.TaqI-like" evidence="1">
    <location>
        <begin position="4"/>
        <end position="45"/>
    </location>
</feature>
<dbReference type="Pfam" id="PF07669">
    <property type="entry name" value="Eco57I"/>
    <property type="match status" value="1"/>
</dbReference>
<dbReference type="Gene3D" id="3.40.50.150">
    <property type="entry name" value="Vaccinia Virus protein VP39"/>
    <property type="match status" value="1"/>
</dbReference>
<evidence type="ECO:0000313" key="3">
    <source>
        <dbReference type="Proteomes" id="UP000326169"/>
    </source>
</evidence>
<name>A0A5M3TE27_LIMPL</name>
<organism evidence="2 3">
    <name type="scientific">Limnospira platensis NIES-46</name>
    <dbReference type="NCBI Taxonomy" id="1236695"/>
    <lineage>
        <taxon>Bacteria</taxon>
        <taxon>Bacillati</taxon>
        <taxon>Cyanobacteriota</taxon>
        <taxon>Cyanophyceae</taxon>
        <taxon>Oscillatoriophycideae</taxon>
        <taxon>Oscillatoriales</taxon>
        <taxon>Sirenicapillariaceae</taxon>
        <taxon>Limnospira</taxon>
    </lineage>
</organism>
<dbReference type="PROSITE" id="PS00092">
    <property type="entry name" value="N6_MTASE"/>
    <property type="match status" value="1"/>
</dbReference>
<evidence type="ECO:0000259" key="1">
    <source>
        <dbReference type="Pfam" id="PF07669"/>
    </source>
</evidence>
<comment type="caution">
    <text evidence="2">The sequence shown here is derived from an EMBL/GenBank/DDBJ whole genome shotgun (WGS) entry which is preliminary data.</text>
</comment>
<dbReference type="InterPro" id="IPR002052">
    <property type="entry name" value="DNA_methylase_N6_adenine_CS"/>
</dbReference>
<dbReference type="Proteomes" id="UP000326169">
    <property type="component" value="Unassembled WGS sequence"/>
</dbReference>
<sequence length="135" mass="15700">METLAETYKFFHWELEFADIFLERGGFDLMIGNPPWVKIQWQEGDILGEYDPLTVIRKLSASELAKRREDLFSKYPKLQAAYLQEYEESHGTQNFLNAVQNYPLLKGSQTNLFKCFLPQAWNFGKSGEVSGFLHP</sequence>
<evidence type="ECO:0000313" key="2">
    <source>
        <dbReference type="EMBL" id="GCE96320.1"/>
    </source>
</evidence>
<reference evidence="2 3" key="1">
    <citation type="journal article" date="2019" name="J Genomics">
        <title>The Draft Genome of a Hydrogen-producing Cyanobacterium, Arthrospira platensis NIES-46.</title>
        <authorList>
            <person name="Suzuki S."/>
            <person name="Yamaguchi H."/>
            <person name="Kawachi M."/>
        </authorList>
    </citation>
    <scope>NUCLEOTIDE SEQUENCE [LARGE SCALE GENOMIC DNA]</scope>
    <source>
        <strain evidence="2 3">NIES-46</strain>
    </source>
</reference>
<protein>
    <recommendedName>
        <fullName evidence="1">Type II methyltransferase M.TaqI-like domain-containing protein</fullName>
    </recommendedName>
</protein>